<name>A0AAP7W4G0_BACMY</name>
<dbReference type="InterPro" id="IPR025335">
    <property type="entry name" value="DUF4241"/>
</dbReference>
<comment type="caution">
    <text evidence="1">The sequence shown here is derived from an EMBL/GenBank/DDBJ whole genome shotgun (WGS) entry which is preliminary data.</text>
</comment>
<organism evidence="1 2">
    <name type="scientific">Bacillus mycoides</name>
    <dbReference type="NCBI Taxonomy" id="1405"/>
    <lineage>
        <taxon>Bacteria</taxon>
        <taxon>Bacillati</taxon>
        <taxon>Bacillota</taxon>
        <taxon>Bacilli</taxon>
        <taxon>Bacillales</taxon>
        <taxon>Bacillaceae</taxon>
        <taxon>Bacillus</taxon>
        <taxon>Bacillus cereus group</taxon>
    </lineage>
</organism>
<sequence length="205" mass="23163">MSKLLRELSKLDSEVLRSEALDQLKVTSGKIIACDPLIFNKNPFQQTIQPGTYPIVTWWHKKDGIIAGAELKLSESKVIEWKMATKPGQNVSELEEGYIFGYPVDTGLGCFADVEAINKLEEIEGRLQRELGEEFISLYDDLIDDVLTEHDDDWGNCVVCEETGSNIIMFRSGYGDGFYPSYWGIDEEGKLVSLVTDFQVLHEED</sequence>
<reference evidence="1 2" key="1">
    <citation type="submission" date="2016-12" db="EMBL/GenBank/DDBJ databases">
        <title>Genome Sequences of Twelve Sporeforming Bacillus Species Isolated from Foods.</title>
        <authorList>
            <person name="De Jong A."/>
            <person name="Holsappel S."/>
            <person name="Kuipers O.P."/>
        </authorList>
    </citation>
    <scope>NUCLEOTIDE SEQUENCE [LARGE SCALE GENOMIC DNA]</scope>
    <source>
        <strain evidence="1 2">S3E15</strain>
    </source>
</reference>
<evidence type="ECO:0000313" key="2">
    <source>
        <dbReference type="Proteomes" id="UP000194131"/>
    </source>
</evidence>
<dbReference type="Proteomes" id="UP000194131">
    <property type="component" value="Unassembled WGS sequence"/>
</dbReference>
<proteinExistence type="predicted"/>
<protein>
    <submittedName>
        <fullName evidence="1">Uncharacterized protein</fullName>
    </submittedName>
</protein>
<gene>
    <name evidence="1" type="ORF">S3E15_02916</name>
</gene>
<accession>A0AAP7W4G0</accession>
<evidence type="ECO:0000313" key="1">
    <source>
        <dbReference type="EMBL" id="OSX89880.1"/>
    </source>
</evidence>
<dbReference type="RefSeq" id="WP_059038287.1">
    <property type="nucleotide sequence ID" value="NZ_JARLYD010000064.1"/>
</dbReference>
<dbReference type="EMBL" id="MRWU01000024">
    <property type="protein sequence ID" value="OSX89880.1"/>
    <property type="molecule type" value="Genomic_DNA"/>
</dbReference>
<dbReference type="AlphaFoldDB" id="A0AAP7W4G0"/>
<dbReference type="Pfam" id="PF14025">
    <property type="entry name" value="DUF4241"/>
    <property type="match status" value="1"/>
</dbReference>